<dbReference type="InParanoid" id="A0A194RDT5"/>
<sequence length="98" mass="10749">MAQCFGNVPHHVRNGCSGFVSGLLDAIFFLALVVLNAKRVSLDYGKARRQLIPLCPIRKQGLSALYHRIEECRVGPQDADRTARPSAPTYTAEPSTIP</sequence>
<reference evidence="3 4" key="1">
    <citation type="journal article" date="2015" name="Nat. Commun.">
        <title>Outbred genome sequencing and CRISPR/Cas9 gene editing in butterflies.</title>
        <authorList>
            <person name="Li X."/>
            <person name="Fan D."/>
            <person name="Zhang W."/>
            <person name="Liu G."/>
            <person name="Zhang L."/>
            <person name="Zhao L."/>
            <person name="Fang X."/>
            <person name="Chen L."/>
            <person name="Dong Y."/>
            <person name="Chen Y."/>
            <person name="Ding Y."/>
            <person name="Zhao R."/>
            <person name="Feng M."/>
            <person name="Zhu Y."/>
            <person name="Feng Y."/>
            <person name="Jiang X."/>
            <person name="Zhu D."/>
            <person name="Xiang H."/>
            <person name="Feng X."/>
            <person name="Li S."/>
            <person name="Wang J."/>
            <person name="Zhang G."/>
            <person name="Kronforst M.R."/>
            <person name="Wang W."/>
        </authorList>
    </citation>
    <scope>NUCLEOTIDE SEQUENCE [LARGE SCALE GENOMIC DNA]</scope>
    <source>
        <strain evidence="3">Ya'a_city_454_Pm</strain>
        <tissue evidence="3">Whole body</tissue>
    </source>
</reference>
<keyword evidence="2" id="KW-1133">Transmembrane helix</keyword>
<evidence type="ECO:0000256" key="2">
    <source>
        <dbReference type="SAM" id="Phobius"/>
    </source>
</evidence>
<name>A0A194RDT5_PAPMA</name>
<evidence type="ECO:0000256" key="1">
    <source>
        <dbReference type="SAM" id="MobiDB-lite"/>
    </source>
</evidence>
<proteinExistence type="predicted"/>
<dbReference type="EMBL" id="KQ460325">
    <property type="protein sequence ID" value="KPJ15767.1"/>
    <property type="molecule type" value="Genomic_DNA"/>
</dbReference>
<feature type="compositionally biased region" description="Polar residues" evidence="1">
    <location>
        <begin position="88"/>
        <end position="98"/>
    </location>
</feature>
<gene>
    <name evidence="3" type="ORF">RR48_09690</name>
</gene>
<protein>
    <submittedName>
        <fullName evidence="3">Uncharacterized protein</fullName>
    </submittedName>
</protein>
<organism evidence="3 4">
    <name type="scientific">Papilio machaon</name>
    <name type="common">Old World swallowtail butterfly</name>
    <dbReference type="NCBI Taxonomy" id="76193"/>
    <lineage>
        <taxon>Eukaryota</taxon>
        <taxon>Metazoa</taxon>
        <taxon>Ecdysozoa</taxon>
        <taxon>Arthropoda</taxon>
        <taxon>Hexapoda</taxon>
        <taxon>Insecta</taxon>
        <taxon>Pterygota</taxon>
        <taxon>Neoptera</taxon>
        <taxon>Endopterygota</taxon>
        <taxon>Lepidoptera</taxon>
        <taxon>Glossata</taxon>
        <taxon>Ditrysia</taxon>
        <taxon>Papilionoidea</taxon>
        <taxon>Papilionidae</taxon>
        <taxon>Papilioninae</taxon>
        <taxon>Papilio</taxon>
    </lineage>
</organism>
<evidence type="ECO:0000313" key="4">
    <source>
        <dbReference type="Proteomes" id="UP000053240"/>
    </source>
</evidence>
<dbReference type="AlphaFoldDB" id="A0A194RDT5"/>
<keyword evidence="2" id="KW-0472">Membrane</keyword>
<accession>A0A194RDT5</accession>
<keyword evidence="4" id="KW-1185">Reference proteome</keyword>
<evidence type="ECO:0000313" key="3">
    <source>
        <dbReference type="EMBL" id="KPJ15767.1"/>
    </source>
</evidence>
<feature type="transmembrane region" description="Helical" evidence="2">
    <location>
        <begin position="18"/>
        <end position="37"/>
    </location>
</feature>
<dbReference type="Proteomes" id="UP000053240">
    <property type="component" value="Unassembled WGS sequence"/>
</dbReference>
<keyword evidence="2" id="KW-0812">Transmembrane</keyword>
<feature type="region of interest" description="Disordered" evidence="1">
    <location>
        <begin position="76"/>
        <end position="98"/>
    </location>
</feature>